<evidence type="ECO:0000256" key="6">
    <source>
        <dbReference type="ARBA" id="ARBA00022617"/>
    </source>
</evidence>
<comment type="caution">
    <text evidence="18">The sequence shown here is derived from an EMBL/GenBank/DDBJ whole genome shotgun (WGS) entry which is preliminary data.</text>
</comment>
<dbReference type="EMBL" id="CAJPDS010000012">
    <property type="protein sequence ID" value="CAF9912943.1"/>
    <property type="molecule type" value="Genomic_DNA"/>
</dbReference>
<evidence type="ECO:0000256" key="10">
    <source>
        <dbReference type="ARBA" id="ARBA00023004"/>
    </source>
</evidence>
<evidence type="ECO:0000256" key="16">
    <source>
        <dbReference type="SAM" id="SignalP"/>
    </source>
</evidence>
<dbReference type="GO" id="GO:0005576">
    <property type="term" value="C:extracellular region"/>
    <property type="evidence" value="ECO:0007669"/>
    <property type="project" value="UniProtKB-SubCell"/>
</dbReference>
<evidence type="ECO:0000256" key="7">
    <source>
        <dbReference type="ARBA" id="ARBA00022622"/>
    </source>
</evidence>
<dbReference type="PROSITE" id="PS52012">
    <property type="entry name" value="CFEM"/>
    <property type="match status" value="1"/>
</dbReference>
<keyword evidence="11" id="KW-0472">Membrane</keyword>
<dbReference type="SMART" id="SM00747">
    <property type="entry name" value="CFEM"/>
    <property type="match status" value="1"/>
</dbReference>
<evidence type="ECO:0000256" key="15">
    <source>
        <dbReference type="PROSITE-ProRule" id="PRU01356"/>
    </source>
</evidence>
<gene>
    <name evidence="18" type="ORF">HETSPECPRED_001267</name>
</gene>
<evidence type="ECO:0000256" key="2">
    <source>
        <dbReference type="ARBA" id="ARBA00004613"/>
    </source>
</evidence>
<feature type="disulfide bond" evidence="15">
    <location>
        <begin position="43"/>
        <end position="50"/>
    </location>
</feature>
<dbReference type="InterPro" id="IPR008427">
    <property type="entry name" value="Extracellular_membr_CFEM_dom"/>
</dbReference>
<evidence type="ECO:0000256" key="12">
    <source>
        <dbReference type="ARBA" id="ARBA00023157"/>
    </source>
</evidence>
<keyword evidence="13" id="KW-0325">Glycoprotein</keyword>
<comment type="caution">
    <text evidence="15">Lacks conserved residue(s) required for the propagation of feature annotation.</text>
</comment>
<sequence>MPLILSTVFILLLKISCGRAQGISDLPECATQAAFSSLTSTGCQISDIGCICKDQSFISSLLPVVEKACSPADLQKTVDFAEAFCKSAGISLTVPAVAQTTSSATMSTQGAGSVISATALQNVTLASSKTIVQQTLFQPTPRGSATVAPLKGSGSKSHGQILKLSMLLSFVGVISGF</sequence>
<proteinExistence type="inferred from homology"/>
<evidence type="ECO:0000256" key="9">
    <source>
        <dbReference type="ARBA" id="ARBA00022729"/>
    </source>
</evidence>
<evidence type="ECO:0000256" key="3">
    <source>
        <dbReference type="ARBA" id="ARBA00010031"/>
    </source>
</evidence>
<dbReference type="GO" id="GO:0005886">
    <property type="term" value="C:plasma membrane"/>
    <property type="evidence" value="ECO:0007669"/>
    <property type="project" value="UniProtKB-SubCell"/>
</dbReference>
<keyword evidence="10 15" id="KW-0408">Iron</keyword>
<dbReference type="PANTHER" id="PTHR37928:SF2">
    <property type="entry name" value="GPI ANCHORED CFEM DOMAIN PROTEIN (AFU_ORTHOLOGUE AFUA_6G10580)"/>
    <property type="match status" value="1"/>
</dbReference>
<keyword evidence="12 15" id="KW-1015">Disulfide bond</keyword>
<feature type="signal peptide" evidence="16">
    <location>
        <begin position="1"/>
        <end position="20"/>
    </location>
</feature>
<evidence type="ECO:0000259" key="17">
    <source>
        <dbReference type="PROSITE" id="PS52012"/>
    </source>
</evidence>
<evidence type="ECO:0000256" key="14">
    <source>
        <dbReference type="ARBA" id="ARBA00023288"/>
    </source>
</evidence>
<dbReference type="Pfam" id="PF05730">
    <property type="entry name" value="CFEM"/>
    <property type="match status" value="1"/>
</dbReference>
<dbReference type="GO" id="GO:0098552">
    <property type="term" value="C:side of membrane"/>
    <property type="evidence" value="ECO:0007669"/>
    <property type="project" value="UniProtKB-KW"/>
</dbReference>
<keyword evidence="5" id="KW-0964">Secreted</keyword>
<keyword evidence="8 15" id="KW-0479">Metal-binding</keyword>
<evidence type="ECO:0000256" key="13">
    <source>
        <dbReference type="ARBA" id="ARBA00023180"/>
    </source>
</evidence>
<keyword evidence="14" id="KW-0449">Lipoprotein</keyword>
<keyword evidence="6 15" id="KW-0349">Heme</keyword>
<keyword evidence="7" id="KW-0336">GPI-anchor</keyword>
<feature type="binding site" description="axial binding residue" evidence="15">
    <location>
        <position position="47"/>
    </location>
    <ligand>
        <name>heme</name>
        <dbReference type="ChEBI" id="CHEBI:30413"/>
    </ligand>
    <ligandPart>
        <name>Fe</name>
        <dbReference type="ChEBI" id="CHEBI:18248"/>
    </ligandPart>
</feature>
<name>A0A8H3EZ88_9LECA</name>
<evidence type="ECO:0000313" key="19">
    <source>
        <dbReference type="Proteomes" id="UP000664521"/>
    </source>
</evidence>
<dbReference type="PANTHER" id="PTHR37928">
    <property type="entry name" value="CFEM DOMAIN PROTEIN (AFU_ORTHOLOGUE AFUA_6G14090)"/>
    <property type="match status" value="1"/>
</dbReference>
<dbReference type="OrthoDB" id="3065412at2759"/>
<dbReference type="Proteomes" id="UP000664521">
    <property type="component" value="Unassembled WGS sequence"/>
</dbReference>
<evidence type="ECO:0000256" key="1">
    <source>
        <dbReference type="ARBA" id="ARBA00004609"/>
    </source>
</evidence>
<evidence type="ECO:0000256" key="5">
    <source>
        <dbReference type="ARBA" id="ARBA00022525"/>
    </source>
</evidence>
<comment type="subcellular location">
    <subcellularLocation>
        <location evidence="1">Cell membrane</location>
        <topology evidence="1">Lipid-anchor</topology>
        <topology evidence="1">GPI-anchor</topology>
    </subcellularLocation>
    <subcellularLocation>
        <location evidence="2">Secreted</location>
    </subcellularLocation>
</comment>
<keyword evidence="4" id="KW-1003">Cell membrane</keyword>
<evidence type="ECO:0000256" key="4">
    <source>
        <dbReference type="ARBA" id="ARBA00022475"/>
    </source>
</evidence>
<dbReference type="GO" id="GO:0046872">
    <property type="term" value="F:metal ion binding"/>
    <property type="evidence" value="ECO:0007669"/>
    <property type="project" value="UniProtKB-UniRule"/>
</dbReference>
<organism evidence="18 19">
    <name type="scientific">Heterodermia speciosa</name>
    <dbReference type="NCBI Taxonomy" id="116794"/>
    <lineage>
        <taxon>Eukaryota</taxon>
        <taxon>Fungi</taxon>
        <taxon>Dikarya</taxon>
        <taxon>Ascomycota</taxon>
        <taxon>Pezizomycotina</taxon>
        <taxon>Lecanoromycetes</taxon>
        <taxon>OSLEUM clade</taxon>
        <taxon>Lecanoromycetidae</taxon>
        <taxon>Caliciales</taxon>
        <taxon>Physciaceae</taxon>
        <taxon>Heterodermia</taxon>
    </lineage>
</organism>
<feature type="chain" id="PRO_5034172190" description="CFEM domain-containing protein" evidence="16">
    <location>
        <begin position="21"/>
        <end position="177"/>
    </location>
</feature>
<comment type="similarity">
    <text evidence="3">Belongs to the RBT5 family.</text>
</comment>
<feature type="disulfide bond" evidence="15">
    <location>
        <begin position="52"/>
        <end position="85"/>
    </location>
</feature>
<feature type="disulfide bond" evidence="15">
    <location>
        <begin position="29"/>
        <end position="69"/>
    </location>
</feature>
<keyword evidence="19" id="KW-1185">Reference proteome</keyword>
<feature type="domain" description="CFEM" evidence="17">
    <location>
        <begin position="1"/>
        <end position="112"/>
    </location>
</feature>
<reference evidence="18" key="1">
    <citation type="submission" date="2021-03" db="EMBL/GenBank/DDBJ databases">
        <authorList>
            <person name="Tagirdzhanova G."/>
        </authorList>
    </citation>
    <scope>NUCLEOTIDE SEQUENCE</scope>
</reference>
<protein>
    <recommendedName>
        <fullName evidence="17">CFEM domain-containing protein</fullName>
    </recommendedName>
</protein>
<evidence type="ECO:0000256" key="8">
    <source>
        <dbReference type="ARBA" id="ARBA00022723"/>
    </source>
</evidence>
<dbReference type="InterPro" id="IPR051735">
    <property type="entry name" value="CFEM_domain"/>
</dbReference>
<keyword evidence="9 16" id="KW-0732">Signal</keyword>
<accession>A0A8H3EZ88</accession>
<evidence type="ECO:0000256" key="11">
    <source>
        <dbReference type="ARBA" id="ARBA00023136"/>
    </source>
</evidence>
<dbReference type="AlphaFoldDB" id="A0A8H3EZ88"/>
<evidence type="ECO:0000313" key="18">
    <source>
        <dbReference type="EMBL" id="CAF9912943.1"/>
    </source>
</evidence>